<organism evidence="1 2">
    <name type="scientific">Stutzerimonas frequens</name>
    <dbReference type="NCBI Taxonomy" id="2968969"/>
    <lineage>
        <taxon>Bacteria</taxon>
        <taxon>Pseudomonadati</taxon>
        <taxon>Pseudomonadota</taxon>
        <taxon>Gammaproteobacteria</taxon>
        <taxon>Pseudomonadales</taxon>
        <taxon>Pseudomonadaceae</taxon>
        <taxon>Stutzerimonas</taxon>
    </lineage>
</organism>
<dbReference type="AlphaFoldDB" id="A0AA47DZH3"/>
<accession>A0AA47DZH3</accession>
<evidence type="ECO:0000313" key="2">
    <source>
        <dbReference type="Proteomes" id="UP001164632"/>
    </source>
</evidence>
<dbReference type="RefSeq" id="WP_267930806.1">
    <property type="nucleotide sequence ID" value="NZ_CP113257.1"/>
</dbReference>
<evidence type="ECO:0000313" key="1">
    <source>
        <dbReference type="EMBL" id="WAE51187.1"/>
    </source>
</evidence>
<name>A0AA47DZH3_9GAMM</name>
<evidence type="ECO:0008006" key="3">
    <source>
        <dbReference type="Google" id="ProtNLM"/>
    </source>
</evidence>
<gene>
    <name evidence="1" type="ORF">OSV15_16080</name>
</gene>
<proteinExistence type="predicted"/>
<dbReference type="Proteomes" id="UP001164632">
    <property type="component" value="Chromosome"/>
</dbReference>
<protein>
    <recommendedName>
        <fullName evidence="3">HNH endonuclease</fullName>
    </recommendedName>
</protein>
<reference evidence="1" key="1">
    <citation type="submission" date="2022-11" db="EMBL/GenBank/DDBJ databases">
        <title>Genomic of Pseudomonas TF18.</title>
        <authorList>
            <person name="Liu T."/>
        </authorList>
    </citation>
    <scope>NUCLEOTIDE SEQUENCE</scope>
    <source>
        <strain evidence="1">TF18</strain>
    </source>
</reference>
<dbReference type="EMBL" id="CP113257">
    <property type="protein sequence ID" value="WAE51187.1"/>
    <property type="molecule type" value="Genomic_DNA"/>
</dbReference>
<sequence length="212" mass="24449">MSRMTELRDAARSAGQKRFATGEPCKNGHIAERLVSSMVCCACAAEYRPAYQKKNMGKWKAYRDQNRDRLAAEAKEYRRINGAEISKRDIERRRAARQENPYFALIHRLRARVAMAYRGKLKPASTEKLIGCTFEKFAAHIESQFCAGMTWENRRLWHIDHIVPLSAFDLEDSEQALRAFHWTNCRPLWAEENLRKGSRIIVSADMLKGEAA</sequence>